<dbReference type="HOGENOM" id="CLU_040767_0_0_11"/>
<sequence length="435" mass="46826" precursor="true">MPTNAHRVAVSNRSAVRAFALTAVMGLTLSAALTSCDELAVGSEGPAGSSISSIRNLPKVPWEGGPAYWNRFPKAAAAGWNDPSFFPISVFMGKPEHAPQLKALGINTYMGAEHDGSPLSEVTGSGLFVLPQDEWSTAEVGQDPRAVGWFVSDECDIGLGCSGLDAAANLLDQQQKVDRIRGLKDGRFTMANYSNGVLDTYWAQGSMAELMKVVDVASVDKYAYTSPFVDDQLAHSPHWPNGAEPATSGAYGWLVDRMRSYQDPVGAHPNWIFIEAARPLLLEDGSLTISLEQMEGAAWSAIIHEARGLAYFQHNNGTTCGFYSLVECDADRLKGIRAINAGIQALAPVLNTQSYQYSFNTTTDTMLKEFEGSAYIFAGIGLTHSPGQKTFTLPAGVTASAVEVVGENRTLDVADGAFTDNFEAEYSHHTYKFSL</sequence>
<dbReference type="STRING" id="930171.Asphe3_39500"/>
<organism evidence="1 2">
    <name type="scientific">Pseudarthrobacter phenanthrenivorans (strain DSM 18606 / JCM 16027 / LMG 23796 / Sphe3)</name>
    <name type="common">Arthrobacter phenanthrenivorans</name>
    <dbReference type="NCBI Taxonomy" id="930171"/>
    <lineage>
        <taxon>Bacteria</taxon>
        <taxon>Bacillati</taxon>
        <taxon>Actinomycetota</taxon>
        <taxon>Actinomycetes</taxon>
        <taxon>Micrococcales</taxon>
        <taxon>Micrococcaceae</taxon>
        <taxon>Pseudarthrobacter</taxon>
    </lineage>
</organism>
<name>F0MA51_PSEPM</name>
<accession>F0MA51</accession>
<evidence type="ECO:0000313" key="1">
    <source>
        <dbReference type="EMBL" id="ADX75038.1"/>
    </source>
</evidence>
<dbReference type="AlphaFoldDB" id="F0MA51"/>
<reference evidence="1 2" key="1">
    <citation type="journal article" date="2011" name="Stand. Genomic Sci.">
        <title>Complete genome sequence of Arthrobacter phenanthrenivorans type strain (Sphe3).</title>
        <authorList>
            <person name="Kallimanis A."/>
            <person name="Labutti K.M."/>
            <person name="Lapidus A."/>
            <person name="Clum A."/>
            <person name="Lykidis A."/>
            <person name="Mavromatis K."/>
            <person name="Pagani I."/>
            <person name="Liolios K."/>
            <person name="Ivanova N."/>
            <person name="Goodwin L."/>
            <person name="Pitluck S."/>
            <person name="Chen A."/>
            <person name="Palaniappan K."/>
            <person name="Markowitz V."/>
            <person name="Bristow J."/>
            <person name="Velentzas A.D."/>
            <person name="Perisynakis A."/>
            <person name="Ouzounis C.C."/>
            <person name="Kyrpides N.C."/>
            <person name="Koukkou A.I."/>
            <person name="Drainas C."/>
        </authorList>
    </citation>
    <scope>NUCLEOTIDE SEQUENCE [LARGE SCALE GENOMIC DNA]</scope>
    <source>
        <strain evidence="2">DSM 18606 / JCM 16027 / LMG 23796 / Sphe3</strain>
    </source>
</reference>
<proteinExistence type="predicted"/>
<dbReference type="RefSeq" id="WP_013602917.1">
    <property type="nucleotide sequence ID" value="NC_015145.1"/>
</dbReference>
<dbReference type="Proteomes" id="UP000008639">
    <property type="component" value="Chromosome"/>
</dbReference>
<protein>
    <submittedName>
        <fullName evidence="1">Uncharacterized protein</fullName>
    </submittedName>
</protein>
<gene>
    <name evidence="1" type="ordered locus">Asphe3_39500</name>
</gene>
<dbReference type="EMBL" id="CP002379">
    <property type="protein sequence ID" value="ADX75038.1"/>
    <property type="molecule type" value="Genomic_DNA"/>
</dbReference>
<evidence type="ECO:0000313" key="2">
    <source>
        <dbReference type="Proteomes" id="UP000008639"/>
    </source>
</evidence>
<dbReference type="Gene3D" id="3.20.20.80">
    <property type="entry name" value="Glycosidases"/>
    <property type="match status" value="1"/>
</dbReference>
<dbReference type="eggNOG" id="ENOG503383F">
    <property type="taxonomic scope" value="Bacteria"/>
</dbReference>
<dbReference type="KEGG" id="apn:Asphe3_39500"/>